<comment type="caution">
    <text evidence="2">The sequence shown here is derived from an EMBL/GenBank/DDBJ whole genome shotgun (WGS) entry which is preliminary data.</text>
</comment>
<dbReference type="Pfam" id="PF26146">
    <property type="entry name" value="PI-PLC_X"/>
    <property type="match status" value="1"/>
</dbReference>
<dbReference type="SUPFAM" id="SSF51695">
    <property type="entry name" value="PLC-like phosphodiesterases"/>
    <property type="match status" value="1"/>
</dbReference>
<sequence length="266" mass="28531">MSVSSGPRVGIFDTYAQLLFDGGKVVDCLKIVKTFLDASPNEMNNIILEDRKPRINAQITLGITPMAYVPPSLPVKQSHWPTLGAVIDSDKRLVVFLDAGADTSSVSFILPEFQMIWETPFSVTDASFPCSVDRINGPLATADHTYMINHSLNKNIIPTGGGVIVSDPLGAPTTNGVPSIMANVQKCLPLGADRNLQFILLDFVNIGEGFEAAAMLNGLAMSVVDPNTTIDNQAPNGTTTNSAEKNSDRTKFDIPGTLDDCTGDRF</sequence>
<dbReference type="Proteomes" id="UP001148786">
    <property type="component" value="Unassembled WGS sequence"/>
</dbReference>
<dbReference type="PANTHER" id="PTHR13593">
    <property type="match status" value="1"/>
</dbReference>
<organism evidence="2 3">
    <name type="scientific">Agrocybe chaxingu</name>
    <dbReference type="NCBI Taxonomy" id="84603"/>
    <lineage>
        <taxon>Eukaryota</taxon>
        <taxon>Fungi</taxon>
        <taxon>Dikarya</taxon>
        <taxon>Basidiomycota</taxon>
        <taxon>Agaricomycotina</taxon>
        <taxon>Agaricomycetes</taxon>
        <taxon>Agaricomycetidae</taxon>
        <taxon>Agaricales</taxon>
        <taxon>Agaricineae</taxon>
        <taxon>Strophariaceae</taxon>
        <taxon>Agrocybe</taxon>
    </lineage>
</organism>
<feature type="compositionally biased region" description="Polar residues" evidence="1">
    <location>
        <begin position="229"/>
        <end position="244"/>
    </location>
</feature>
<evidence type="ECO:0000256" key="1">
    <source>
        <dbReference type="SAM" id="MobiDB-lite"/>
    </source>
</evidence>
<reference evidence="2" key="1">
    <citation type="submission" date="2022-07" db="EMBL/GenBank/DDBJ databases">
        <title>Genome Sequence of Agrocybe chaxingu.</title>
        <authorList>
            <person name="Buettner E."/>
        </authorList>
    </citation>
    <scope>NUCLEOTIDE SEQUENCE</scope>
    <source>
        <strain evidence="2">MP-N11</strain>
    </source>
</reference>
<name>A0A9W8JZJ4_9AGAR</name>
<dbReference type="AlphaFoldDB" id="A0A9W8JZJ4"/>
<evidence type="ECO:0000313" key="2">
    <source>
        <dbReference type="EMBL" id="KAJ3507571.1"/>
    </source>
</evidence>
<evidence type="ECO:0000313" key="3">
    <source>
        <dbReference type="Proteomes" id="UP001148786"/>
    </source>
</evidence>
<dbReference type="GO" id="GO:0008081">
    <property type="term" value="F:phosphoric diester hydrolase activity"/>
    <property type="evidence" value="ECO:0007669"/>
    <property type="project" value="InterPro"/>
</dbReference>
<dbReference type="InterPro" id="IPR017946">
    <property type="entry name" value="PLC-like_Pdiesterase_TIM-brl"/>
</dbReference>
<dbReference type="InterPro" id="IPR051057">
    <property type="entry name" value="PI-PLC_domain"/>
</dbReference>
<dbReference type="PANTHER" id="PTHR13593:SF140">
    <property type="entry name" value="PLC-LIKE PHOSPHODIESTERASE"/>
    <property type="match status" value="1"/>
</dbReference>
<keyword evidence="3" id="KW-1185">Reference proteome</keyword>
<dbReference type="EMBL" id="JANKHO010000647">
    <property type="protein sequence ID" value="KAJ3507571.1"/>
    <property type="molecule type" value="Genomic_DNA"/>
</dbReference>
<protein>
    <submittedName>
        <fullName evidence="2">Uncharacterized protein</fullName>
    </submittedName>
</protein>
<dbReference type="GO" id="GO:0006629">
    <property type="term" value="P:lipid metabolic process"/>
    <property type="evidence" value="ECO:0007669"/>
    <property type="project" value="InterPro"/>
</dbReference>
<gene>
    <name evidence="2" type="ORF">NLJ89_g6224</name>
</gene>
<accession>A0A9W8JZJ4</accession>
<proteinExistence type="predicted"/>
<dbReference type="OrthoDB" id="7984201at2759"/>
<feature type="region of interest" description="Disordered" evidence="1">
    <location>
        <begin position="229"/>
        <end position="255"/>
    </location>
</feature>